<evidence type="ECO:0000256" key="1">
    <source>
        <dbReference type="SAM" id="SignalP"/>
    </source>
</evidence>
<name>A0A0D7BTI4_9AGAR</name>
<dbReference type="PANTHER" id="PTHR43130">
    <property type="entry name" value="ARAC-FAMILY TRANSCRIPTIONAL REGULATOR"/>
    <property type="match status" value="1"/>
</dbReference>
<evidence type="ECO:0000313" key="3">
    <source>
        <dbReference type="EMBL" id="KIY73838.1"/>
    </source>
</evidence>
<dbReference type="PANTHER" id="PTHR43130:SF15">
    <property type="entry name" value="THIJ_PFPI FAMILY PROTEIN (AFU_ORTHOLOGUE AFUA_5G14240)"/>
    <property type="match status" value="1"/>
</dbReference>
<dbReference type="GO" id="GO:0016740">
    <property type="term" value="F:transferase activity"/>
    <property type="evidence" value="ECO:0007669"/>
    <property type="project" value="UniProtKB-KW"/>
</dbReference>
<dbReference type="STRING" id="1314674.A0A0D7BTI4"/>
<dbReference type="InterPro" id="IPR052158">
    <property type="entry name" value="INH-QAR"/>
</dbReference>
<dbReference type="InterPro" id="IPR002818">
    <property type="entry name" value="DJ-1/PfpI"/>
</dbReference>
<evidence type="ECO:0000259" key="2">
    <source>
        <dbReference type="Pfam" id="PF01965"/>
    </source>
</evidence>
<evidence type="ECO:0000313" key="4">
    <source>
        <dbReference type="Proteomes" id="UP000054007"/>
    </source>
</evidence>
<dbReference type="InterPro" id="IPR029062">
    <property type="entry name" value="Class_I_gatase-like"/>
</dbReference>
<reference evidence="3 4" key="1">
    <citation type="journal article" date="2015" name="Fungal Genet. Biol.">
        <title>Evolution of novel wood decay mechanisms in Agaricales revealed by the genome sequences of Fistulina hepatica and Cylindrobasidium torrendii.</title>
        <authorList>
            <person name="Floudas D."/>
            <person name="Held B.W."/>
            <person name="Riley R."/>
            <person name="Nagy L.G."/>
            <person name="Koehler G."/>
            <person name="Ransdell A.S."/>
            <person name="Younus H."/>
            <person name="Chow J."/>
            <person name="Chiniquy J."/>
            <person name="Lipzen A."/>
            <person name="Tritt A."/>
            <person name="Sun H."/>
            <person name="Haridas S."/>
            <person name="LaButti K."/>
            <person name="Ohm R.A."/>
            <person name="Kues U."/>
            <person name="Blanchette R.A."/>
            <person name="Grigoriev I.V."/>
            <person name="Minto R.E."/>
            <person name="Hibbett D.S."/>
        </authorList>
    </citation>
    <scope>NUCLEOTIDE SEQUENCE [LARGE SCALE GENOMIC DNA]</scope>
    <source>
        <strain evidence="3 4">FP15055 ss-10</strain>
    </source>
</reference>
<keyword evidence="3" id="KW-0315">Glutamine amidotransferase</keyword>
<dbReference type="OrthoDB" id="543156at2759"/>
<keyword evidence="1" id="KW-0732">Signal</keyword>
<gene>
    <name evidence="3" type="ORF">CYLTODRAFT_416492</name>
</gene>
<dbReference type="SUPFAM" id="SSF52317">
    <property type="entry name" value="Class I glutamine amidotransferase-like"/>
    <property type="match status" value="1"/>
</dbReference>
<keyword evidence="4" id="KW-1185">Reference proteome</keyword>
<dbReference type="Pfam" id="PF01965">
    <property type="entry name" value="DJ-1_PfpI"/>
    <property type="match status" value="1"/>
</dbReference>
<feature type="domain" description="DJ-1/PfpI" evidence="2">
    <location>
        <begin position="31"/>
        <end position="201"/>
    </location>
</feature>
<organism evidence="3 4">
    <name type="scientific">Cylindrobasidium torrendii FP15055 ss-10</name>
    <dbReference type="NCBI Taxonomy" id="1314674"/>
    <lineage>
        <taxon>Eukaryota</taxon>
        <taxon>Fungi</taxon>
        <taxon>Dikarya</taxon>
        <taxon>Basidiomycota</taxon>
        <taxon>Agaricomycotina</taxon>
        <taxon>Agaricomycetes</taxon>
        <taxon>Agaricomycetidae</taxon>
        <taxon>Agaricales</taxon>
        <taxon>Marasmiineae</taxon>
        <taxon>Physalacriaceae</taxon>
        <taxon>Cylindrobasidium</taxon>
    </lineage>
</organism>
<dbReference type="CDD" id="cd03139">
    <property type="entry name" value="GATase1_PfpI_2"/>
    <property type="match status" value="1"/>
</dbReference>
<dbReference type="Proteomes" id="UP000054007">
    <property type="component" value="Unassembled WGS sequence"/>
</dbReference>
<dbReference type="Gene3D" id="3.40.50.880">
    <property type="match status" value="1"/>
</dbReference>
<feature type="chain" id="PRO_5002317752" evidence="1">
    <location>
        <begin position="20"/>
        <end position="237"/>
    </location>
</feature>
<feature type="signal peptide" evidence="1">
    <location>
        <begin position="1"/>
        <end position="19"/>
    </location>
</feature>
<dbReference type="AlphaFoldDB" id="A0A0D7BTI4"/>
<accession>A0A0D7BTI4</accession>
<dbReference type="EMBL" id="KN880433">
    <property type="protein sequence ID" value="KIY73838.1"/>
    <property type="molecule type" value="Genomic_DNA"/>
</dbReference>
<keyword evidence="3" id="KW-0808">Transferase</keyword>
<sequence length="237" mass="25560">MKWTLGISAALSFGLLAHAQNDTTLPVNYGIVVFPGFQALDVFGPLDAMNLLSYQFPLNLAIIAESLDPVSTKANMNPQNSNFSQSIVPTHTFENPPENLEVLIVPGGIGTRAPTLNSTIDYVAQAFPSLRYFITVCTGASIAARAGVLDGRNATTNKKSWEYVTNFGPNVNWITHARWVVDGNVYTTSGVSAGIDGMMAFMADIYGANATNTVAQGMEYERELDPSHDPFADLYGL</sequence>
<protein>
    <submittedName>
        <fullName evidence="3">Class I glutamine amidotransferase-like protein</fullName>
    </submittedName>
</protein>
<proteinExistence type="predicted"/>